<accession>A0A6J5Q2R3</accession>
<dbReference type="EMBL" id="LR798406">
    <property type="protein sequence ID" value="CAB5229882.1"/>
    <property type="molecule type" value="Genomic_DNA"/>
</dbReference>
<dbReference type="EMBL" id="LR796978">
    <property type="protein sequence ID" value="CAB4178810.1"/>
    <property type="molecule type" value="Genomic_DNA"/>
</dbReference>
<dbReference type="EMBL" id="LR797052">
    <property type="protein sequence ID" value="CAB4184044.1"/>
    <property type="molecule type" value="Genomic_DNA"/>
</dbReference>
<organism evidence="1">
    <name type="scientific">uncultured Caudovirales phage</name>
    <dbReference type="NCBI Taxonomy" id="2100421"/>
    <lineage>
        <taxon>Viruses</taxon>
        <taxon>Duplodnaviria</taxon>
        <taxon>Heunggongvirae</taxon>
        <taxon>Uroviricota</taxon>
        <taxon>Caudoviricetes</taxon>
        <taxon>Peduoviridae</taxon>
        <taxon>Maltschvirus</taxon>
        <taxon>Maltschvirus maltsch</taxon>
    </lineage>
</organism>
<dbReference type="EMBL" id="LR797424">
    <property type="protein sequence ID" value="CAB4215714.1"/>
    <property type="molecule type" value="Genomic_DNA"/>
</dbReference>
<evidence type="ECO:0000313" key="2">
    <source>
        <dbReference type="EMBL" id="CAB4184044.1"/>
    </source>
</evidence>
<protein>
    <submittedName>
        <fullName evidence="1">Uncharacterized protein</fullName>
    </submittedName>
</protein>
<gene>
    <name evidence="1" type="ORF">UFOVP1022_10</name>
    <name evidence="2" type="ORF">UFOVP1110_31</name>
    <name evidence="3" type="ORF">UFOVP1378_33</name>
    <name evidence="4" type="ORF">UFOVP1474_53</name>
    <name evidence="5" type="ORF">UFOVP1561_17</name>
</gene>
<name>A0A6J5Q2R3_9CAUD</name>
<evidence type="ECO:0000313" key="5">
    <source>
        <dbReference type="EMBL" id="CAB5229882.1"/>
    </source>
</evidence>
<proteinExistence type="predicted"/>
<evidence type="ECO:0000313" key="3">
    <source>
        <dbReference type="EMBL" id="CAB4202689.1"/>
    </source>
</evidence>
<dbReference type="EMBL" id="LR797318">
    <property type="protein sequence ID" value="CAB4202689.1"/>
    <property type="molecule type" value="Genomic_DNA"/>
</dbReference>
<evidence type="ECO:0000313" key="4">
    <source>
        <dbReference type="EMBL" id="CAB4215714.1"/>
    </source>
</evidence>
<sequence length="67" mass="8189">MNEHIWTATGTNIEVRWRLAGWIPPSELLEYQNKWKYYQNLPMRNLDDSAKEQYEHVMRKAKVIRIK</sequence>
<reference evidence="1" key="1">
    <citation type="submission" date="2020-05" db="EMBL/GenBank/DDBJ databases">
        <authorList>
            <person name="Chiriac C."/>
            <person name="Salcher M."/>
            <person name="Ghai R."/>
            <person name="Kavagutti S V."/>
        </authorList>
    </citation>
    <scope>NUCLEOTIDE SEQUENCE</scope>
</reference>
<evidence type="ECO:0000313" key="1">
    <source>
        <dbReference type="EMBL" id="CAB4178810.1"/>
    </source>
</evidence>